<evidence type="ECO:0000313" key="3">
    <source>
        <dbReference type="EMBL" id="QHU01248.1"/>
    </source>
</evidence>
<feature type="domain" description="C2H2-type" evidence="2">
    <location>
        <begin position="3"/>
        <end position="27"/>
    </location>
</feature>
<reference evidence="3" key="1">
    <citation type="journal article" date="2020" name="Nature">
        <title>Giant virus diversity and host interactions through global metagenomics.</title>
        <authorList>
            <person name="Schulz F."/>
            <person name="Roux S."/>
            <person name="Paez-Espino D."/>
            <person name="Jungbluth S."/>
            <person name="Walsh D.A."/>
            <person name="Denef V.J."/>
            <person name="McMahon K.D."/>
            <person name="Konstantinidis K.T."/>
            <person name="Eloe-Fadrosh E.A."/>
            <person name="Kyrpides N.C."/>
            <person name="Woyke T."/>
        </authorList>
    </citation>
    <scope>NUCLEOTIDE SEQUENCE</scope>
    <source>
        <strain evidence="3">GVMAG-M-3300025860-25</strain>
    </source>
</reference>
<organism evidence="3">
    <name type="scientific">viral metagenome</name>
    <dbReference type="NCBI Taxonomy" id="1070528"/>
    <lineage>
        <taxon>unclassified sequences</taxon>
        <taxon>metagenomes</taxon>
        <taxon>organismal metagenomes</taxon>
    </lineage>
</organism>
<feature type="coiled-coil region" evidence="1">
    <location>
        <begin position="217"/>
        <end position="248"/>
    </location>
</feature>
<sequence length="401" mass="47363">MIYECSKCLFFSENKSKFRRHLNTKKHKTNFKELETFEDIELYKKPLETELLVKRSNSAQFCSQNAEKRSNSAQFCSQNIGKRSNSAQFCSKRSFPAQFCSLIDNNLLDFEQVNNCELFINDNDNTINDSDNTISDNTINDNTISDNTINDNDNTINDNDNTISDNTISDNTINENIINNLKCDFCDYTTNRNSNFKRHIHLCKNRISDEAKYKVLYEKNENEKQNLIHKHEKEKEILYKQIDKLLEKVGHTTNNIQNNIILNNFGKEDLSHINNDFKSYLLKGPWTMIPRMIQKVHFDNSKPENKNILLPNKKEPYVKVFENATWKFRDRKETVKDLVDSNYNRLDEYYGEDGNNILNINQIKRYKSFQDKYDNYNKEIIDKVIRESELVLINQPNKNNK</sequence>
<dbReference type="InterPro" id="IPR013087">
    <property type="entry name" value="Znf_C2H2_type"/>
</dbReference>
<dbReference type="SMART" id="SM00355">
    <property type="entry name" value="ZnF_C2H2"/>
    <property type="match status" value="2"/>
</dbReference>
<name>A0A6C0JBC7_9ZZZZ</name>
<protein>
    <recommendedName>
        <fullName evidence="2">C2H2-type domain-containing protein</fullName>
    </recommendedName>
</protein>
<evidence type="ECO:0000259" key="2">
    <source>
        <dbReference type="SMART" id="SM00355"/>
    </source>
</evidence>
<accession>A0A6C0JBC7</accession>
<dbReference type="AlphaFoldDB" id="A0A6C0JBC7"/>
<proteinExistence type="predicted"/>
<evidence type="ECO:0000256" key="1">
    <source>
        <dbReference type="SAM" id="Coils"/>
    </source>
</evidence>
<dbReference type="EMBL" id="MN740336">
    <property type="protein sequence ID" value="QHU01248.1"/>
    <property type="molecule type" value="Genomic_DNA"/>
</dbReference>
<feature type="domain" description="C2H2-type" evidence="2">
    <location>
        <begin position="181"/>
        <end position="201"/>
    </location>
</feature>
<keyword evidence="1" id="KW-0175">Coiled coil</keyword>